<evidence type="ECO:0000313" key="1">
    <source>
        <dbReference type="EMBL" id="GBP63322.1"/>
    </source>
</evidence>
<reference evidence="1 2" key="1">
    <citation type="journal article" date="2019" name="Commun. Biol.">
        <title>The bagworm genome reveals a unique fibroin gene that provides high tensile strength.</title>
        <authorList>
            <person name="Kono N."/>
            <person name="Nakamura H."/>
            <person name="Ohtoshi R."/>
            <person name="Tomita M."/>
            <person name="Numata K."/>
            <person name="Arakawa K."/>
        </authorList>
    </citation>
    <scope>NUCLEOTIDE SEQUENCE [LARGE SCALE GENOMIC DNA]</scope>
</reference>
<dbReference type="Proteomes" id="UP000299102">
    <property type="component" value="Unassembled WGS sequence"/>
</dbReference>
<comment type="caution">
    <text evidence="1">The sequence shown here is derived from an EMBL/GenBank/DDBJ whole genome shotgun (WGS) entry which is preliminary data.</text>
</comment>
<name>A0A4C1XK02_EUMVA</name>
<organism evidence="1 2">
    <name type="scientific">Eumeta variegata</name>
    <name type="common">Bagworm moth</name>
    <name type="synonym">Eumeta japonica</name>
    <dbReference type="NCBI Taxonomy" id="151549"/>
    <lineage>
        <taxon>Eukaryota</taxon>
        <taxon>Metazoa</taxon>
        <taxon>Ecdysozoa</taxon>
        <taxon>Arthropoda</taxon>
        <taxon>Hexapoda</taxon>
        <taxon>Insecta</taxon>
        <taxon>Pterygota</taxon>
        <taxon>Neoptera</taxon>
        <taxon>Endopterygota</taxon>
        <taxon>Lepidoptera</taxon>
        <taxon>Glossata</taxon>
        <taxon>Ditrysia</taxon>
        <taxon>Tineoidea</taxon>
        <taxon>Psychidae</taxon>
        <taxon>Oiketicinae</taxon>
        <taxon>Eumeta</taxon>
    </lineage>
</organism>
<gene>
    <name evidence="1" type="ORF">EVAR_41910_1</name>
</gene>
<evidence type="ECO:0000313" key="2">
    <source>
        <dbReference type="Proteomes" id="UP000299102"/>
    </source>
</evidence>
<sequence length="163" mass="18224">MRRYDLKPNYLTAFDNYEFRDEEIKREHPFTSHVAVNPAVTRDNPLKCTRVTLVPVMSRISVVAVRCFVNVDTARIPSSFIMPDSAMDSHPGHSRILDVDSGATIESGRGPGFDSNISPDSDLAFPLGIDWFKSVRVANTYSMEDPIGGRRTGFGARLIRFEA</sequence>
<accession>A0A4C1XK02</accession>
<proteinExistence type="predicted"/>
<protein>
    <submittedName>
        <fullName evidence="1">Uncharacterized protein</fullName>
    </submittedName>
</protein>
<keyword evidence="2" id="KW-1185">Reference proteome</keyword>
<dbReference type="EMBL" id="BGZK01000867">
    <property type="protein sequence ID" value="GBP63322.1"/>
    <property type="molecule type" value="Genomic_DNA"/>
</dbReference>
<dbReference type="AlphaFoldDB" id="A0A4C1XK02"/>